<evidence type="ECO:0000313" key="2">
    <source>
        <dbReference type="Proteomes" id="UP001182556"/>
    </source>
</evidence>
<name>A0AAD9L845_PAPLA</name>
<sequence>MKGERHGGVWRPSRTLTEYSTCKSYVRMRNGDVIPPPRTKRTTMEFNVPTPNCKFHHIGLPKRPHRPLASGHMSKPMGPRGDAYVLWEESYLDRRRTRPGLCYESAHLLTKIKPEGVVLPVCSLPLGIIGLAAAYPRPRPACLIKPPPETHGEDAREYYSICAVPALSPAKNPYPPSFLPLHPIAPRPENIRTDPDAHVGIHSG</sequence>
<accession>A0AAD9L845</accession>
<keyword evidence="2" id="KW-1185">Reference proteome</keyword>
<protein>
    <submittedName>
        <fullName evidence="1">Uncharacterized protein</fullName>
    </submittedName>
</protein>
<organism evidence="1 2">
    <name type="scientific">Papiliotrema laurentii</name>
    <name type="common">Cryptococcus laurentii</name>
    <dbReference type="NCBI Taxonomy" id="5418"/>
    <lineage>
        <taxon>Eukaryota</taxon>
        <taxon>Fungi</taxon>
        <taxon>Dikarya</taxon>
        <taxon>Basidiomycota</taxon>
        <taxon>Agaricomycotina</taxon>
        <taxon>Tremellomycetes</taxon>
        <taxon>Tremellales</taxon>
        <taxon>Rhynchogastremaceae</taxon>
        <taxon>Papiliotrema</taxon>
    </lineage>
</organism>
<evidence type="ECO:0000313" key="1">
    <source>
        <dbReference type="EMBL" id="KAK1926558.1"/>
    </source>
</evidence>
<proteinExistence type="predicted"/>
<comment type="caution">
    <text evidence="1">The sequence shown here is derived from an EMBL/GenBank/DDBJ whole genome shotgun (WGS) entry which is preliminary data.</text>
</comment>
<dbReference type="AlphaFoldDB" id="A0AAD9L845"/>
<gene>
    <name evidence="1" type="ORF">DB88DRAFT_172205</name>
</gene>
<dbReference type="EMBL" id="JAODAN010000002">
    <property type="protein sequence ID" value="KAK1926558.1"/>
    <property type="molecule type" value="Genomic_DNA"/>
</dbReference>
<dbReference type="Proteomes" id="UP001182556">
    <property type="component" value="Unassembled WGS sequence"/>
</dbReference>
<reference evidence="1" key="1">
    <citation type="submission" date="2023-02" db="EMBL/GenBank/DDBJ databases">
        <title>Identification and recombinant expression of a fungal hydrolase from Papiliotrema laurentii that hydrolyzes apple cutin and clears colloidal polyester polyurethane.</title>
        <authorList>
            <consortium name="DOE Joint Genome Institute"/>
            <person name="Roman V.A."/>
            <person name="Bojanowski C."/>
            <person name="Crable B.R."/>
            <person name="Wagner D.N."/>
            <person name="Hung C.S."/>
            <person name="Nadeau L.J."/>
            <person name="Schratz L."/>
            <person name="Haridas S."/>
            <person name="Pangilinan J."/>
            <person name="Lipzen A."/>
            <person name="Na H."/>
            <person name="Yan M."/>
            <person name="Ng V."/>
            <person name="Grigoriev I.V."/>
            <person name="Spatafora J.W."/>
            <person name="Barlow D."/>
            <person name="Biffinger J."/>
            <person name="Kelley-Loughnane N."/>
            <person name="Varaljay V.A."/>
            <person name="Crookes-Goodson W.J."/>
        </authorList>
    </citation>
    <scope>NUCLEOTIDE SEQUENCE</scope>
    <source>
        <strain evidence="1">5307AH</strain>
    </source>
</reference>